<dbReference type="Gene3D" id="3.30.200.20">
    <property type="entry name" value="Phosphorylase Kinase, domain 1"/>
    <property type="match status" value="1"/>
</dbReference>
<evidence type="ECO:0000313" key="3">
    <source>
        <dbReference type="EMBL" id="UXY15904.1"/>
    </source>
</evidence>
<proteinExistence type="inferred from homology"/>
<keyword evidence="4" id="KW-1185">Reference proteome</keyword>
<dbReference type="SUPFAM" id="SSF56112">
    <property type="entry name" value="Protein kinase-like (PK-like)"/>
    <property type="match status" value="1"/>
</dbReference>
<dbReference type="EMBL" id="CP106753">
    <property type="protein sequence ID" value="UXY15904.1"/>
    <property type="molecule type" value="Genomic_DNA"/>
</dbReference>
<dbReference type="Gene3D" id="3.90.1200.10">
    <property type="match status" value="1"/>
</dbReference>
<keyword evidence="2 3" id="KW-0418">Kinase</keyword>
<reference evidence="3" key="1">
    <citation type="submission" date="2022-10" db="EMBL/GenBank/DDBJ databases">
        <title>Chitiniphilus purpureus sp. nov., a novel chitin-degrading bacterium isolated from crawfish pond sediment.</title>
        <authorList>
            <person name="Li K."/>
        </authorList>
    </citation>
    <scope>NUCLEOTIDE SEQUENCE</scope>
    <source>
        <strain evidence="3">CD1</strain>
    </source>
</reference>
<keyword evidence="2" id="KW-0808">Transferase</keyword>
<dbReference type="RefSeq" id="WP_263125341.1">
    <property type="nucleotide sequence ID" value="NZ_CP106753.1"/>
</dbReference>
<dbReference type="PANTHER" id="PTHR12149:SF8">
    <property type="entry name" value="PROTEIN-RIBULOSAMINE 3-KINASE"/>
    <property type="match status" value="1"/>
</dbReference>
<protein>
    <submittedName>
        <fullName evidence="3">Fructosamine kinase family protein</fullName>
    </submittedName>
</protein>
<evidence type="ECO:0000256" key="2">
    <source>
        <dbReference type="PIRNR" id="PIRNR006221"/>
    </source>
</evidence>
<dbReference type="GO" id="GO:0016301">
    <property type="term" value="F:kinase activity"/>
    <property type="evidence" value="ECO:0007669"/>
    <property type="project" value="UniProtKB-KW"/>
</dbReference>
<evidence type="ECO:0000256" key="1">
    <source>
        <dbReference type="ARBA" id="ARBA00009460"/>
    </source>
</evidence>
<dbReference type="PIRSF" id="PIRSF006221">
    <property type="entry name" value="Ketosamine-3-kinase"/>
    <property type="match status" value="1"/>
</dbReference>
<gene>
    <name evidence="3" type="ORF">N8I74_02485</name>
</gene>
<name>A0ABY6DNG5_9NEIS</name>
<accession>A0ABY6DNG5</accession>
<organism evidence="3 4">
    <name type="scientific">Chitiniphilus purpureus</name>
    <dbReference type="NCBI Taxonomy" id="2981137"/>
    <lineage>
        <taxon>Bacteria</taxon>
        <taxon>Pseudomonadati</taxon>
        <taxon>Pseudomonadota</taxon>
        <taxon>Betaproteobacteria</taxon>
        <taxon>Neisseriales</taxon>
        <taxon>Chitinibacteraceae</taxon>
        <taxon>Chitiniphilus</taxon>
    </lineage>
</organism>
<comment type="similarity">
    <text evidence="1 2">Belongs to the fructosamine kinase family.</text>
</comment>
<evidence type="ECO:0000313" key="4">
    <source>
        <dbReference type="Proteomes" id="UP001061302"/>
    </source>
</evidence>
<dbReference type="Proteomes" id="UP001061302">
    <property type="component" value="Chromosome"/>
</dbReference>
<dbReference type="InterPro" id="IPR016477">
    <property type="entry name" value="Fructo-/Ketosamine-3-kinase"/>
</dbReference>
<dbReference type="PANTHER" id="PTHR12149">
    <property type="entry name" value="FRUCTOSAMINE 3 KINASE-RELATED PROTEIN"/>
    <property type="match status" value="1"/>
</dbReference>
<sequence length="284" mass="30994">MWQEIAAAVSAALGQSLMLAAPRAVGGGSINRACRVDSAAGPFFVKLNSADRTAMFEAEAAGLATLAPYLRVPRPIAQGVAGGQAFLVLEWLPLVPGGDEAALGEALARLHRAAHAQFGWLRDNTIGSTPQHNDWSSDWVAFWRERRLGVQLQLAARRGRRFREAEALLAALPAFFTSHQPVPSLLHGDLWSGNVGFLAADAPVLFDPACYYGDREVDLAMTELFGGFGHRFYDAYRAAWPLDAGYPVRRDLYNLYHVLNHFNLFGGGYADEAGRLMRRLLSAV</sequence>
<dbReference type="InterPro" id="IPR011009">
    <property type="entry name" value="Kinase-like_dom_sf"/>
</dbReference>
<dbReference type="Pfam" id="PF03881">
    <property type="entry name" value="Fructosamin_kin"/>
    <property type="match status" value="1"/>
</dbReference>